<gene>
    <name evidence="1" type="ORF">LZC95_21590</name>
</gene>
<accession>A0ABZ2KLI1</accession>
<dbReference type="EMBL" id="CP089982">
    <property type="protein sequence ID" value="WXA99401.1"/>
    <property type="molecule type" value="Genomic_DNA"/>
</dbReference>
<dbReference type="InterPro" id="IPR009351">
    <property type="entry name" value="AlkZ-like"/>
</dbReference>
<evidence type="ECO:0000313" key="1">
    <source>
        <dbReference type="EMBL" id="WXA99401.1"/>
    </source>
</evidence>
<protein>
    <submittedName>
        <fullName evidence="1">Winged helix DNA-binding domain-containing protein</fullName>
    </submittedName>
</protein>
<dbReference type="RefSeq" id="WP_394850039.1">
    <property type="nucleotide sequence ID" value="NZ_CP089982.1"/>
</dbReference>
<dbReference type="Pfam" id="PF06224">
    <property type="entry name" value="AlkZ-like"/>
    <property type="match status" value="1"/>
</dbReference>
<evidence type="ECO:0000313" key="2">
    <source>
        <dbReference type="Proteomes" id="UP001379533"/>
    </source>
</evidence>
<proteinExistence type="predicted"/>
<reference evidence="1 2" key="1">
    <citation type="submission" date="2021-12" db="EMBL/GenBank/DDBJ databases">
        <title>Discovery of the Pendulisporaceae a myxobacterial family with distinct sporulation behavior and unique specialized metabolism.</title>
        <authorList>
            <person name="Garcia R."/>
            <person name="Popoff A."/>
            <person name="Bader C.D."/>
            <person name="Loehr J."/>
            <person name="Walesch S."/>
            <person name="Walt C."/>
            <person name="Boldt J."/>
            <person name="Bunk B."/>
            <person name="Haeckl F.J.F.P.J."/>
            <person name="Gunesch A.P."/>
            <person name="Birkelbach J."/>
            <person name="Nuebel U."/>
            <person name="Pietschmann T."/>
            <person name="Bach T."/>
            <person name="Mueller R."/>
        </authorList>
    </citation>
    <scope>NUCLEOTIDE SEQUENCE [LARGE SCALE GENOMIC DNA]</scope>
    <source>
        <strain evidence="1 2">MSr12523</strain>
    </source>
</reference>
<keyword evidence="2" id="KW-1185">Reference proteome</keyword>
<dbReference type="Proteomes" id="UP001379533">
    <property type="component" value="Chromosome"/>
</dbReference>
<dbReference type="PANTHER" id="PTHR38479">
    <property type="entry name" value="LMO0824 PROTEIN"/>
    <property type="match status" value="1"/>
</dbReference>
<sequence length="371" mass="41344">MPAARMKVLGPRALNRALLDRQMLLERHAITASKAIERLAGMQAQSPYAPYFGLWTRLAGFRPDALSVLIEKRRAVRIALMRSTVHLVTARDCLAFRPVVAAVQERALSVGTTYGRDIAGIDERELVATARSLLEQQPRTLAELGELLRARWPKYDAHALAYAVRLLVPLIQVPPRGVWGKGGQALSTTAESWLARSFDSASSEPDAMILRYLAAFGPASVRDAQIWSGLTKLQDAFERLRPRLRVFHDEAGRELFDLPDAPRPDPEIPAPPRFLPEYDNLLLSHAVRTHLIAEEHRPHVYVANGMRPAVLVDGMVSATWKLTQTRRRASLAIGPFVRLSKKDQAALEREGKALLAFAAPDTEHDVRFTEV</sequence>
<keyword evidence="1" id="KW-0238">DNA-binding</keyword>
<name>A0ABZ2KLI1_9BACT</name>
<dbReference type="GO" id="GO:0003677">
    <property type="term" value="F:DNA binding"/>
    <property type="evidence" value="ECO:0007669"/>
    <property type="project" value="UniProtKB-KW"/>
</dbReference>
<organism evidence="1 2">
    <name type="scientific">Pendulispora brunnea</name>
    <dbReference type="NCBI Taxonomy" id="2905690"/>
    <lineage>
        <taxon>Bacteria</taxon>
        <taxon>Pseudomonadati</taxon>
        <taxon>Myxococcota</taxon>
        <taxon>Myxococcia</taxon>
        <taxon>Myxococcales</taxon>
        <taxon>Sorangiineae</taxon>
        <taxon>Pendulisporaceae</taxon>
        <taxon>Pendulispora</taxon>
    </lineage>
</organism>
<dbReference type="PANTHER" id="PTHR38479:SF2">
    <property type="entry name" value="WINGED HELIX DNA-BINDING DOMAIN-CONTAINING PROTEIN"/>
    <property type="match status" value="1"/>
</dbReference>